<dbReference type="SUPFAM" id="SSF49265">
    <property type="entry name" value="Fibronectin type III"/>
    <property type="match status" value="1"/>
</dbReference>
<keyword evidence="2" id="KW-1185">Reference proteome</keyword>
<evidence type="ECO:0000313" key="1">
    <source>
        <dbReference type="EMBL" id="PKD18031.1"/>
    </source>
</evidence>
<name>A0A2N0TTG8_9FLAO</name>
<dbReference type="EMBL" id="LKTS01000025">
    <property type="protein sequence ID" value="PKD18031.1"/>
    <property type="molecule type" value="Genomic_DNA"/>
</dbReference>
<evidence type="ECO:0000313" key="2">
    <source>
        <dbReference type="Proteomes" id="UP000232673"/>
    </source>
</evidence>
<dbReference type="Proteomes" id="UP000232673">
    <property type="component" value="Unassembled WGS sequence"/>
</dbReference>
<dbReference type="InterPro" id="IPR036116">
    <property type="entry name" value="FN3_sf"/>
</dbReference>
<gene>
    <name evidence="1" type="ORF">APR41_18125</name>
</gene>
<evidence type="ECO:0008006" key="3">
    <source>
        <dbReference type="Google" id="ProtNLM"/>
    </source>
</evidence>
<comment type="caution">
    <text evidence="1">The sequence shown here is derived from an EMBL/GenBank/DDBJ whole genome shotgun (WGS) entry which is preliminary data.</text>
</comment>
<sequence length="296" mass="34017">MLISCEEILFEENLTHSKVDILAPSDGSRLQATSINFRWSPVNGATAYQIQIASPSFEQAGQILLDEEVEETSFSEELPRKDYEWRVRAVNSGYKSPYTTAKFKIESNEDFSSNTIQLLSPADNYLTNQTMLNFEWRVLQDAISYRVQLRKDGELIEEMSLTDVSVEMELPEGESAWRVRGEKDGEYTLYSERKIIVDTVPPTPKKLLSPQDEMILTNSAVEFRWENDAVVNDEIDSVFIYRDEGLTNLVEKGQGIDSYNANLEDNETYYWLVNTYDKAGNRSEPRDIYSFSINEL</sequence>
<dbReference type="STRING" id="447422.SAMN05660903_03701"/>
<dbReference type="InterPro" id="IPR013783">
    <property type="entry name" value="Ig-like_fold"/>
</dbReference>
<reference evidence="1 2" key="1">
    <citation type="submission" date="2015-10" db="EMBL/GenBank/DDBJ databases">
        <title>Draft genome sequence of Salegentibacter salinarum KCTC 12975.</title>
        <authorList>
            <person name="Lin W."/>
            <person name="Zheng Q."/>
        </authorList>
    </citation>
    <scope>NUCLEOTIDE SEQUENCE [LARGE SCALE GENOMIC DNA]</scope>
    <source>
        <strain evidence="1 2">KCTC 12975</strain>
    </source>
</reference>
<accession>A0A2N0TTG8</accession>
<protein>
    <recommendedName>
        <fullName evidence="3">Fibronectin type-III domain-containing protein</fullName>
    </recommendedName>
</protein>
<dbReference type="Gene3D" id="2.60.40.10">
    <property type="entry name" value="Immunoglobulins"/>
    <property type="match status" value="3"/>
</dbReference>
<proteinExistence type="predicted"/>
<organism evidence="1 2">
    <name type="scientific">Salegentibacter salinarum</name>
    <dbReference type="NCBI Taxonomy" id="447422"/>
    <lineage>
        <taxon>Bacteria</taxon>
        <taxon>Pseudomonadati</taxon>
        <taxon>Bacteroidota</taxon>
        <taxon>Flavobacteriia</taxon>
        <taxon>Flavobacteriales</taxon>
        <taxon>Flavobacteriaceae</taxon>
        <taxon>Salegentibacter</taxon>
    </lineage>
</organism>
<dbReference type="AlphaFoldDB" id="A0A2N0TTG8"/>